<accession>X1J494</accession>
<comment type="caution">
    <text evidence="1">The sequence shown here is derived from an EMBL/GenBank/DDBJ whole genome shotgun (WGS) entry which is preliminary data.</text>
</comment>
<name>X1J494_9ZZZZ</name>
<reference evidence="1" key="1">
    <citation type="journal article" date="2014" name="Front. Microbiol.">
        <title>High frequency of phylogenetically diverse reductive dehalogenase-homologous genes in deep subseafloor sedimentary metagenomes.</title>
        <authorList>
            <person name="Kawai M."/>
            <person name="Futagami T."/>
            <person name="Toyoda A."/>
            <person name="Takaki Y."/>
            <person name="Nishi S."/>
            <person name="Hori S."/>
            <person name="Arai W."/>
            <person name="Tsubouchi T."/>
            <person name="Morono Y."/>
            <person name="Uchiyama I."/>
            <person name="Ito T."/>
            <person name="Fujiyama A."/>
            <person name="Inagaki F."/>
            <person name="Takami H."/>
        </authorList>
    </citation>
    <scope>NUCLEOTIDE SEQUENCE</scope>
    <source>
        <strain evidence="1">Expedition CK06-06</strain>
    </source>
</reference>
<dbReference type="InterPro" id="IPR008969">
    <property type="entry name" value="CarboxyPept-like_regulatory"/>
</dbReference>
<sequence length="257" mass="27515">RKDTLFQVWAVAEGHGLGVARGAVDWPDVTIRLTEPASIAGIATDADGNPLRGARAVVFRLDYQHQARAVYFYTRVADSPLCDTTDGEGRFRIDGIPKEARSTLFVHVQGYGYATVRMDQPQRDLRVGVLRGGTVSGRVLHGGRPLPGVRISARGGEPHFGSGETTTGPDGTYEFRNIGPDWCTIELDVPEGLTAVYFHRVEVESEATVGNVDFELTDGAVVRGTVRYKGTGEAVPGVRVGATPAGPSFSGFALSVE</sequence>
<dbReference type="SUPFAM" id="SSF49464">
    <property type="entry name" value="Carboxypeptidase regulatory domain-like"/>
    <property type="match status" value="2"/>
</dbReference>
<dbReference type="AlphaFoldDB" id="X1J494"/>
<organism evidence="1">
    <name type="scientific">marine sediment metagenome</name>
    <dbReference type="NCBI Taxonomy" id="412755"/>
    <lineage>
        <taxon>unclassified sequences</taxon>
        <taxon>metagenomes</taxon>
        <taxon>ecological metagenomes</taxon>
    </lineage>
</organism>
<dbReference type="EMBL" id="BARU01033938">
    <property type="protein sequence ID" value="GAH73159.1"/>
    <property type="molecule type" value="Genomic_DNA"/>
</dbReference>
<dbReference type="Gene3D" id="2.60.40.1120">
    <property type="entry name" value="Carboxypeptidase-like, regulatory domain"/>
    <property type="match status" value="1"/>
</dbReference>
<gene>
    <name evidence="1" type="ORF">S03H2_53325</name>
</gene>
<evidence type="ECO:0008006" key="2">
    <source>
        <dbReference type="Google" id="ProtNLM"/>
    </source>
</evidence>
<feature type="non-terminal residue" evidence="1">
    <location>
        <position position="1"/>
    </location>
</feature>
<protein>
    <recommendedName>
        <fullName evidence="2">Carboxypeptidase regulatory-like domain-containing protein</fullName>
    </recommendedName>
</protein>
<evidence type="ECO:0000313" key="1">
    <source>
        <dbReference type="EMBL" id="GAH73159.1"/>
    </source>
</evidence>
<proteinExistence type="predicted"/>
<feature type="non-terminal residue" evidence="1">
    <location>
        <position position="257"/>
    </location>
</feature>